<dbReference type="Pfam" id="PF25574">
    <property type="entry name" value="TPR_IMB1"/>
    <property type="match status" value="1"/>
</dbReference>
<dbReference type="InterPro" id="IPR011989">
    <property type="entry name" value="ARM-like"/>
</dbReference>
<dbReference type="GO" id="GO:0005737">
    <property type="term" value="C:cytoplasm"/>
    <property type="evidence" value="ECO:0007669"/>
    <property type="project" value="UniProtKB-SubCell"/>
</dbReference>
<evidence type="ECO:0000256" key="9">
    <source>
        <dbReference type="ARBA" id="ARBA00079884"/>
    </source>
</evidence>
<dbReference type="GO" id="GO:0005635">
    <property type="term" value="C:nuclear envelope"/>
    <property type="evidence" value="ECO:0007669"/>
    <property type="project" value="UniProtKB-SubCell"/>
</dbReference>
<evidence type="ECO:0000256" key="7">
    <source>
        <dbReference type="ARBA" id="ARBA00022927"/>
    </source>
</evidence>
<evidence type="ECO:0000256" key="3">
    <source>
        <dbReference type="ARBA" id="ARBA00010907"/>
    </source>
</evidence>
<dbReference type="AlphaFoldDB" id="A0A367XR66"/>
<feature type="repeat" description="HEAT" evidence="11">
    <location>
        <begin position="418"/>
        <end position="448"/>
    </location>
</feature>
<sequence length="875" mass="96389">MDILQILEAALGGVADQNQRTQAEIQLNDAANNHFPEYVQLLIGALINEEAKTEVRMLAGIALKNQLVSKDTKVKLAQQERWLKLPEDVKDKIRGLALQGLAITNQKVANTAAQLVAAIADIELPRGQWQELIPRIIQNTKPENSENVKRSSLLTIGYICESSDPNNPNILSQASGILIAIVQGVQSNEPSKQVRLTALNALVNSLEFIKYNFETEGERNYIMQVVCEATQADDAELQASAFGCLARIMSLYYRYMSLYMEKALYGLTISGMQSADEKVACMAVEFWSTVCEEELEIALQRQELGMDPLQAAQTPDLVSYNFALVASTEVLPTLLTLLTRQNEDPEDDDWSVAMAAGACLQLFAQNIGNYVVDQTIHFVGSNLTNEEDWRAREAAVMAFGSILDGPDHEQLKTVIAQALPPILNLIKDNNLQVKETVAWCLGRIADMVIDAIDIQTQLQPLLQALIEGLQDHPKVSTNCCWTLMNLAEQLCTDGFDKDTTVMSPYYPTLIPILIQTSGRGDNEYSARASAYEALSTFVTYSARDTMPIVQNIATEVLARLESTIMLQGQVSTAEDRGNLEELQSNILSLLTNVIRRLDSEVIVAADNLMDRFVKLLDAQEQNSLIEEDIFIAISALASAIGEQFVKYLQPFLPYLTKALGNVESPTCITAVGLVADLAQSLGPQMNNYWSGILQLLGDALTNPNSKRELKPAIVSAFGDIATAIGPEFAPYLEFVLKTCTEASNIQPEDASIETLDYVFNVRESVLDCFVGIVGGFMNEAQALAPAIGTILQYLQKVALDPQMSTTESVARSAAGLLGDIAAMYPNGEFKGLYSEPWVTEFIKRTRANPLFDTKTKDAARWARDQQKRQQQLLGQ</sequence>
<evidence type="ECO:0000313" key="13">
    <source>
        <dbReference type="EMBL" id="RCK56108.1"/>
    </source>
</evidence>
<dbReference type="InterPro" id="IPR058584">
    <property type="entry name" value="IMB1_TNPO1-like_TPR"/>
</dbReference>
<keyword evidence="8" id="KW-0539">Nucleus</keyword>
<dbReference type="Gene3D" id="1.25.10.10">
    <property type="entry name" value="Leucine-rich Repeat Variant"/>
    <property type="match status" value="1"/>
</dbReference>
<evidence type="ECO:0000256" key="11">
    <source>
        <dbReference type="PROSITE-ProRule" id="PRU00103"/>
    </source>
</evidence>
<accession>A0A367XR66</accession>
<comment type="caution">
    <text evidence="13">The sequence shown here is derived from an EMBL/GenBank/DDBJ whole genome shotgun (WGS) entry which is preliminary data.</text>
</comment>
<keyword evidence="4" id="KW-0813">Transport</keyword>
<name>A0A367XR66_9ASCO</name>
<dbReference type="SMART" id="SM00185">
    <property type="entry name" value="ARM"/>
    <property type="match status" value="2"/>
</dbReference>
<dbReference type="GO" id="GO:0006606">
    <property type="term" value="P:protein import into nucleus"/>
    <property type="evidence" value="ECO:0007669"/>
    <property type="project" value="InterPro"/>
</dbReference>
<dbReference type="PROSITE" id="PS50077">
    <property type="entry name" value="HEAT_REPEAT"/>
    <property type="match status" value="1"/>
</dbReference>
<dbReference type="FunFam" id="1.25.10.10:FF:000027">
    <property type="entry name" value="Importin subunit beta-1"/>
    <property type="match status" value="1"/>
</dbReference>
<evidence type="ECO:0000256" key="4">
    <source>
        <dbReference type="ARBA" id="ARBA00022448"/>
    </source>
</evidence>
<dbReference type="SUPFAM" id="SSF48371">
    <property type="entry name" value="ARM repeat"/>
    <property type="match status" value="1"/>
</dbReference>
<protein>
    <recommendedName>
        <fullName evidence="9">Importin-95</fullName>
    </recommendedName>
    <alternativeName>
        <fullName evidence="10">Karyopherin-95</fullName>
    </alternativeName>
</protein>
<organism evidence="13 14">
    <name type="scientific">Candida viswanathii</name>
    <dbReference type="NCBI Taxonomy" id="5486"/>
    <lineage>
        <taxon>Eukaryota</taxon>
        <taxon>Fungi</taxon>
        <taxon>Dikarya</taxon>
        <taxon>Ascomycota</taxon>
        <taxon>Saccharomycotina</taxon>
        <taxon>Pichiomycetes</taxon>
        <taxon>Debaryomycetaceae</taxon>
        <taxon>Candida/Lodderomyces clade</taxon>
        <taxon>Candida</taxon>
    </lineage>
</organism>
<keyword evidence="6" id="KW-0677">Repeat</keyword>
<dbReference type="GO" id="GO:0031267">
    <property type="term" value="F:small GTPase binding"/>
    <property type="evidence" value="ECO:0007669"/>
    <property type="project" value="InterPro"/>
</dbReference>
<dbReference type="OrthoDB" id="10263328at2759"/>
<dbReference type="PROSITE" id="PS50166">
    <property type="entry name" value="IMPORTIN_B_NT"/>
    <property type="match status" value="1"/>
</dbReference>
<dbReference type="InterPro" id="IPR021133">
    <property type="entry name" value="HEAT_type_2"/>
</dbReference>
<dbReference type="InterPro" id="IPR000225">
    <property type="entry name" value="Armadillo"/>
</dbReference>
<evidence type="ECO:0000259" key="12">
    <source>
        <dbReference type="PROSITE" id="PS50166"/>
    </source>
</evidence>
<dbReference type="InterPro" id="IPR040122">
    <property type="entry name" value="Importin_beta"/>
</dbReference>
<evidence type="ECO:0000256" key="10">
    <source>
        <dbReference type="ARBA" id="ARBA00083566"/>
    </source>
</evidence>
<reference evidence="13 14" key="1">
    <citation type="submission" date="2018-06" db="EMBL/GenBank/DDBJ databases">
        <title>Whole genome sequencing of Candida tropicalis (genome annotated by CSBL at Korea University).</title>
        <authorList>
            <person name="Ahn J."/>
        </authorList>
    </citation>
    <scope>NUCLEOTIDE SEQUENCE [LARGE SCALE GENOMIC DNA]</scope>
    <source>
        <strain evidence="13 14">ATCC 20962</strain>
    </source>
</reference>
<evidence type="ECO:0000256" key="6">
    <source>
        <dbReference type="ARBA" id="ARBA00022737"/>
    </source>
</evidence>
<dbReference type="PANTHER" id="PTHR10527">
    <property type="entry name" value="IMPORTIN BETA"/>
    <property type="match status" value="1"/>
</dbReference>
<keyword evidence="5" id="KW-0963">Cytoplasm</keyword>
<evidence type="ECO:0000256" key="1">
    <source>
        <dbReference type="ARBA" id="ARBA00004259"/>
    </source>
</evidence>
<comment type="similarity">
    <text evidence="3">Belongs to the importin beta family. Importin beta-1 subfamily.</text>
</comment>
<evidence type="ECO:0000256" key="2">
    <source>
        <dbReference type="ARBA" id="ARBA00004496"/>
    </source>
</evidence>
<dbReference type="Proteomes" id="UP000253472">
    <property type="component" value="Unassembled WGS sequence"/>
</dbReference>
<proteinExistence type="inferred from homology"/>
<dbReference type="InterPro" id="IPR016024">
    <property type="entry name" value="ARM-type_fold"/>
</dbReference>
<dbReference type="STRING" id="5486.A0A367XR66"/>
<feature type="domain" description="Importin N-terminal" evidence="12">
    <location>
        <begin position="23"/>
        <end position="103"/>
    </location>
</feature>
<evidence type="ECO:0000256" key="8">
    <source>
        <dbReference type="ARBA" id="ARBA00023242"/>
    </source>
</evidence>
<dbReference type="InterPro" id="IPR001494">
    <property type="entry name" value="Importin-beta_N"/>
</dbReference>
<dbReference type="Pfam" id="PF13513">
    <property type="entry name" value="HEAT_EZ"/>
    <property type="match status" value="1"/>
</dbReference>
<keyword evidence="14" id="KW-1185">Reference proteome</keyword>
<dbReference type="Pfam" id="PF03810">
    <property type="entry name" value="IBN_N"/>
    <property type="match status" value="1"/>
</dbReference>
<gene>
    <name evidence="13" type="primary">KAP95_0</name>
    <name evidence="13" type="ORF">Cantr_05243</name>
</gene>
<evidence type="ECO:0000313" key="14">
    <source>
        <dbReference type="Proteomes" id="UP000253472"/>
    </source>
</evidence>
<comment type="subcellular location">
    <subcellularLocation>
        <location evidence="2">Cytoplasm</location>
    </subcellularLocation>
    <subcellularLocation>
        <location evidence="1">Nucleus envelope</location>
    </subcellularLocation>
</comment>
<evidence type="ECO:0000256" key="5">
    <source>
        <dbReference type="ARBA" id="ARBA00022490"/>
    </source>
</evidence>
<keyword evidence="7" id="KW-0653">Protein transport</keyword>
<dbReference type="EMBL" id="QLNQ01000029">
    <property type="protein sequence ID" value="RCK56108.1"/>
    <property type="molecule type" value="Genomic_DNA"/>
</dbReference>
<dbReference type="SMART" id="SM00913">
    <property type="entry name" value="IBN_N"/>
    <property type="match status" value="1"/>
</dbReference>